<keyword evidence="2" id="KW-1185">Reference proteome</keyword>
<dbReference type="Gene3D" id="3.30.1780.10">
    <property type="entry name" value="ornithine cyclodeaminase, domain 1"/>
    <property type="match status" value="1"/>
</dbReference>
<sequence>MFEFHVLTGSRLKQLLELHPARCIESVADAYLAHHHGKTVNPDSYFLRFPSEPQNRIIALPASIAGEQAVSGIKWIASYPGNVERGIPRASAVLVLNDPATGYPYALLEGALISAARTAASAVLAARWINAGRREAMSVSFIGAGVIARSIYDMFRADHWTFEQLIVHDHDAASSEAFAAYARKQSNSGVRVDSLDAALAADVVVFATNAGTPYVGADRPFAPGQIVLNVSLRDLAPELILAAANLFDDVEHCMKANTSPHLAEQLSGHRAFVTGTLAQLMLGEIELDRGKPVIFSPFGMGMLDLALGKQLFEAALAQGQAIAIPEFFGETSRW</sequence>
<dbReference type="PIRSF" id="PIRSF001439">
    <property type="entry name" value="CryM"/>
    <property type="match status" value="1"/>
</dbReference>
<dbReference type="Proteomes" id="UP001246372">
    <property type="component" value="Unassembled WGS sequence"/>
</dbReference>
<dbReference type="InterPro" id="IPR023866">
    <property type="entry name" value="SbnB"/>
</dbReference>
<dbReference type="SUPFAM" id="SSF51735">
    <property type="entry name" value="NAD(P)-binding Rossmann-fold domains"/>
    <property type="match status" value="1"/>
</dbReference>
<evidence type="ECO:0000313" key="2">
    <source>
        <dbReference type="Proteomes" id="UP001246372"/>
    </source>
</evidence>
<reference evidence="1" key="1">
    <citation type="submission" date="2023-09" db="EMBL/GenBank/DDBJ databases">
        <title>Paucibacter sp. APW11 Genome sequencing and assembly.</title>
        <authorList>
            <person name="Kim I."/>
        </authorList>
    </citation>
    <scope>NUCLEOTIDE SEQUENCE</scope>
    <source>
        <strain evidence="1">APW11</strain>
    </source>
</reference>
<dbReference type="InterPro" id="IPR036291">
    <property type="entry name" value="NAD(P)-bd_dom_sf"/>
</dbReference>
<organism evidence="1 2">
    <name type="scientific">Roseateles aquae</name>
    <dbReference type="NCBI Taxonomy" id="3077235"/>
    <lineage>
        <taxon>Bacteria</taxon>
        <taxon>Pseudomonadati</taxon>
        <taxon>Pseudomonadota</taxon>
        <taxon>Betaproteobacteria</taxon>
        <taxon>Burkholderiales</taxon>
        <taxon>Sphaerotilaceae</taxon>
        <taxon>Roseateles</taxon>
    </lineage>
</organism>
<protein>
    <submittedName>
        <fullName evidence="1">2,3-diaminopropionate biosynthesis protein SbnB</fullName>
    </submittedName>
</protein>
<dbReference type="PANTHER" id="PTHR13812:SF19">
    <property type="entry name" value="KETIMINE REDUCTASE MU-CRYSTALLIN"/>
    <property type="match status" value="1"/>
</dbReference>
<dbReference type="InterPro" id="IPR003462">
    <property type="entry name" value="ODC_Mu_crystall"/>
</dbReference>
<proteinExistence type="predicted"/>
<dbReference type="PANTHER" id="PTHR13812">
    <property type="entry name" value="KETIMINE REDUCTASE MU-CRYSTALLIN"/>
    <property type="match status" value="1"/>
</dbReference>
<dbReference type="EMBL" id="JAVXZY010000013">
    <property type="protein sequence ID" value="MDT9002103.1"/>
    <property type="molecule type" value="Genomic_DNA"/>
</dbReference>
<comment type="caution">
    <text evidence="1">The sequence shown here is derived from an EMBL/GenBank/DDBJ whole genome shotgun (WGS) entry which is preliminary data.</text>
</comment>
<dbReference type="Gene3D" id="3.40.50.720">
    <property type="entry name" value="NAD(P)-binding Rossmann-like Domain"/>
    <property type="match status" value="1"/>
</dbReference>
<accession>A0ABU3PHU4</accession>
<dbReference type="NCBIfam" id="TIGR03944">
    <property type="entry name" value="dehyd_SbnB_fam"/>
    <property type="match status" value="1"/>
</dbReference>
<dbReference type="Pfam" id="PF02423">
    <property type="entry name" value="OCD_Mu_crystall"/>
    <property type="match status" value="1"/>
</dbReference>
<gene>
    <name evidence="1" type="primary">sbnB</name>
    <name evidence="1" type="ORF">RQP53_22685</name>
</gene>
<evidence type="ECO:0000313" key="1">
    <source>
        <dbReference type="EMBL" id="MDT9002103.1"/>
    </source>
</evidence>
<name>A0ABU3PHU4_9BURK</name>
<dbReference type="RefSeq" id="WP_315652992.1">
    <property type="nucleotide sequence ID" value="NZ_JAVXZY010000013.1"/>
</dbReference>
<dbReference type="InterPro" id="IPR023401">
    <property type="entry name" value="ODC_N"/>
</dbReference>